<evidence type="ECO:0000313" key="2">
    <source>
        <dbReference type="Proteomes" id="UP001519460"/>
    </source>
</evidence>
<gene>
    <name evidence="1" type="ORF">BaRGS_00004901</name>
</gene>
<protein>
    <submittedName>
        <fullName evidence="1">Uncharacterized protein</fullName>
    </submittedName>
</protein>
<accession>A0ABD0LXD2</accession>
<dbReference type="Proteomes" id="UP001519460">
    <property type="component" value="Unassembled WGS sequence"/>
</dbReference>
<sequence length="91" mass="10201">MNYRSGQNFTPTLNSQATLPSISCCTRTHPLSPFTPGRPPQTSFIEMLYTAVLPDGLGNEPNYRAREISQFMMGLVDSCFSTYLSTSRPFR</sequence>
<proteinExistence type="predicted"/>
<organism evidence="1 2">
    <name type="scientific">Batillaria attramentaria</name>
    <dbReference type="NCBI Taxonomy" id="370345"/>
    <lineage>
        <taxon>Eukaryota</taxon>
        <taxon>Metazoa</taxon>
        <taxon>Spiralia</taxon>
        <taxon>Lophotrochozoa</taxon>
        <taxon>Mollusca</taxon>
        <taxon>Gastropoda</taxon>
        <taxon>Caenogastropoda</taxon>
        <taxon>Sorbeoconcha</taxon>
        <taxon>Cerithioidea</taxon>
        <taxon>Batillariidae</taxon>
        <taxon>Batillaria</taxon>
    </lineage>
</organism>
<comment type="caution">
    <text evidence="1">The sequence shown here is derived from an EMBL/GenBank/DDBJ whole genome shotgun (WGS) entry which is preliminary data.</text>
</comment>
<dbReference type="EMBL" id="JACVVK020000018">
    <property type="protein sequence ID" value="KAK7503778.1"/>
    <property type="molecule type" value="Genomic_DNA"/>
</dbReference>
<reference evidence="1 2" key="1">
    <citation type="journal article" date="2023" name="Sci. Data">
        <title>Genome assembly of the Korean intertidal mud-creeper Batillaria attramentaria.</title>
        <authorList>
            <person name="Patra A.K."/>
            <person name="Ho P.T."/>
            <person name="Jun S."/>
            <person name="Lee S.J."/>
            <person name="Kim Y."/>
            <person name="Won Y.J."/>
        </authorList>
    </citation>
    <scope>NUCLEOTIDE SEQUENCE [LARGE SCALE GENOMIC DNA]</scope>
    <source>
        <strain evidence="1">Wonlab-2016</strain>
    </source>
</reference>
<dbReference type="AlphaFoldDB" id="A0ABD0LXD2"/>
<evidence type="ECO:0000313" key="1">
    <source>
        <dbReference type="EMBL" id="KAK7503778.1"/>
    </source>
</evidence>
<keyword evidence="2" id="KW-1185">Reference proteome</keyword>
<name>A0ABD0LXD2_9CAEN</name>